<dbReference type="RefSeq" id="WP_165332981.1">
    <property type="nucleotide sequence ID" value="NZ_JAAKZW010000067.1"/>
</dbReference>
<evidence type="ECO:0008006" key="3">
    <source>
        <dbReference type="Google" id="ProtNLM"/>
    </source>
</evidence>
<name>A0A6G4XL17_9ACTN</name>
<sequence>MDAADLDYRARTQSGGIPPHLVSRLLELGHDAAVEYWAHREEWFCAREWARLLGERDQRAEALEVLAPYLATGWWTAVQSTTELLESWGRADEAIALSRARMKAGHPSALEFHARLLARHGHGDEAFRLARPYIDDLAVAAALVEVADAAGRNEEAAALLAALIPADHRCDSPWCCRGLDADTAISLLATIRERQGRLDEAVALLRTRNITSVNGRDQLADLLARHDRIEELRAYAATEGLGHAVQSLAELLELRGDVEGAIGVYQQTDESPGGDPNSAYLLAQLLTRHGRGSEAIDVLRAQAEARNGDDWILHALAEQCHAQGRPAEGLAHLDALAAARGGEEQWDLYWIRLSLIAAHDGVDAAIAQARAHPESGTPYAASHIAELLAGAGRTDEAVAVLERHASPERHQLAGYLIELGRVEDAVRVLHRPVAAPPDPLGTPGCDDEPPF</sequence>
<dbReference type="Proteomes" id="UP000481109">
    <property type="component" value="Unassembled WGS sequence"/>
</dbReference>
<dbReference type="AlphaFoldDB" id="A0A6G4XL17"/>
<dbReference type="EMBL" id="JAAKZW010000067">
    <property type="protein sequence ID" value="NGO77517.1"/>
    <property type="molecule type" value="Genomic_DNA"/>
</dbReference>
<dbReference type="InterPro" id="IPR011990">
    <property type="entry name" value="TPR-like_helical_dom_sf"/>
</dbReference>
<dbReference type="Gene3D" id="1.25.40.10">
    <property type="entry name" value="Tetratricopeptide repeat domain"/>
    <property type="match status" value="1"/>
</dbReference>
<proteinExistence type="predicted"/>
<keyword evidence="2" id="KW-1185">Reference proteome</keyword>
<comment type="caution">
    <text evidence="1">The sequence shown here is derived from an EMBL/GenBank/DDBJ whole genome shotgun (WGS) entry which is preliminary data.</text>
</comment>
<accession>A0A6G4XL17</accession>
<evidence type="ECO:0000313" key="2">
    <source>
        <dbReference type="Proteomes" id="UP000481109"/>
    </source>
</evidence>
<protein>
    <recommendedName>
        <fullName evidence="3">Tetratricopeptide repeat protein</fullName>
    </recommendedName>
</protein>
<evidence type="ECO:0000313" key="1">
    <source>
        <dbReference type="EMBL" id="NGO77517.1"/>
    </source>
</evidence>
<dbReference type="SUPFAM" id="SSF48452">
    <property type="entry name" value="TPR-like"/>
    <property type="match status" value="1"/>
</dbReference>
<organism evidence="1 2">
    <name type="scientific">Streptomyces mesophilus</name>
    <dbReference type="NCBI Taxonomy" id="1775132"/>
    <lineage>
        <taxon>Bacteria</taxon>
        <taxon>Bacillati</taxon>
        <taxon>Actinomycetota</taxon>
        <taxon>Actinomycetes</taxon>
        <taxon>Kitasatosporales</taxon>
        <taxon>Streptomycetaceae</taxon>
        <taxon>Streptomyces</taxon>
    </lineage>
</organism>
<gene>
    <name evidence="1" type="ORF">G6045_17880</name>
</gene>
<reference evidence="1 2" key="1">
    <citation type="submission" date="2020-02" db="EMBL/GenBank/DDBJ databases">
        <title>Whole-genome analyses of novel actinobacteria.</title>
        <authorList>
            <person name="Sahin N."/>
            <person name="Tokatli A."/>
        </authorList>
    </citation>
    <scope>NUCLEOTIDE SEQUENCE [LARGE SCALE GENOMIC DNA]</scope>
    <source>
        <strain evidence="1 2">YC504</strain>
    </source>
</reference>